<feature type="domain" description="MULE transposase" evidence="3">
    <location>
        <begin position="470"/>
        <end position="565"/>
    </location>
</feature>
<feature type="compositionally biased region" description="Basic residues" evidence="1">
    <location>
        <begin position="837"/>
        <end position="846"/>
    </location>
</feature>
<feature type="compositionally biased region" description="Acidic residues" evidence="1">
    <location>
        <begin position="227"/>
        <end position="242"/>
    </location>
</feature>
<dbReference type="PANTHER" id="PTHR31973:SF195">
    <property type="entry name" value="MUDR FAMILY TRANSPOSASE"/>
    <property type="match status" value="1"/>
</dbReference>
<feature type="region of interest" description="Disordered" evidence="1">
    <location>
        <begin position="777"/>
        <end position="796"/>
    </location>
</feature>
<evidence type="ECO:0000313" key="5">
    <source>
        <dbReference type="Proteomes" id="UP001372338"/>
    </source>
</evidence>
<feature type="compositionally biased region" description="Acidic residues" evidence="1">
    <location>
        <begin position="115"/>
        <end position="136"/>
    </location>
</feature>
<accession>A0AAN9EMS3</accession>
<feature type="domain" description="Transposase MuDR plant" evidence="2">
    <location>
        <begin position="272"/>
        <end position="330"/>
    </location>
</feature>
<organism evidence="4 5">
    <name type="scientific">Crotalaria pallida</name>
    <name type="common">Smooth rattlebox</name>
    <name type="synonym">Crotalaria striata</name>
    <dbReference type="NCBI Taxonomy" id="3830"/>
    <lineage>
        <taxon>Eukaryota</taxon>
        <taxon>Viridiplantae</taxon>
        <taxon>Streptophyta</taxon>
        <taxon>Embryophyta</taxon>
        <taxon>Tracheophyta</taxon>
        <taxon>Spermatophyta</taxon>
        <taxon>Magnoliopsida</taxon>
        <taxon>eudicotyledons</taxon>
        <taxon>Gunneridae</taxon>
        <taxon>Pentapetalae</taxon>
        <taxon>rosids</taxon>
        <taxon>fabids</taxon>
        <taxon>Fabales</taxon>
        <taxon>Fabaceae</taxon>
        <taxon>Papilionoideae</taxon>
        <taxon>50 kb inversion clade</taxon>
        <taxon>genistoids sensu lato</taxon>
        <taxon>core genistoids</taxon>
        <taxon>Crotalarieae</taxon>
        <taxon>Crotalaria</taxon>
    </lineage>
</organism>
<evidence type="ECO:0000313" key="4">
    <source>
        <dbReference type="EMBL" id="KAK7259984.1"/>
    </source>
</evidence>
<feature type="region of interest" description="Disordered" evidence="1">
    <location>
        <begin position="817"/>
        <end position="846"/>
    </location>
</feature>
<feature type="region of interest" description="Disordered" evidence="1">
    <location>
        <begin position="115"/>
        <end position="148"/>
    </location>
</feature>
<dbReference type="Pfam" id="PF03108">
    <property type="entry name" value="DBD_Tnp_Mut"/>
    <property type="match status" value="1"/>
</dbReference>
<dbReference type="Proteomes" id="UP001372338">
    <property type="component" value="Unassembled WGS sequence"/>
</dbReference>
<sequence>MTVDDDAMELANYALKNGVEVDIYVEHSVDGAVYEAECPAICQSVEDIMEKLTGPGANKESAIDLDDVSEEVQVVEAHPEPSLDIGNEGGLDDITHGEQQVDVVDPDFDIDVEFLDDVNAEPAEDVTNDDGDEESDYYSGSVDGIEFKDSEEERDLGIDDGFEADVQEVEGHPPVQGQPPVQGHPAVDEQPPPTESRKKKKKGTQTSLPTRFSPRLRKCNRQPGDYVENDDQQFEEDEYNSEELYSDLDSDFEEEQGPQFPIFNPATLKKEYKWEVGLEFTSLAVFKQAILEHSVLNGKSVKFVKNDKERVRVACKSDCGFVAYVARVGDSHTFRLKTLQPKHRCGRVFDNKNANTRWVSKVVLDKMRDNHDYKMVEIMDDIRRTYSTGITSWRAFREKQIAKEKAEGDAAKQYTLLWRYSAELRRSNAGNTLKLGLIRPDPTLLPRFGNYYMCLDGCKKGFIAGCRPFIGVDGCHLKTRYGGQLLIAVGRDPNDQYFPLAFGVVETESKATWKWFLKLLLEDIGDVRTNRWVFISDKQKGLVEVFQELLDGVEHRFCLRHLYNNVKKRFGGGTEIRNLMMGAAKATYEQAWRDKMDELRQVSEGAGRPRKLRRREPFEMRRQQRGTTHLRRGLTRQKCGTCQEVGHNNKSCPVRKRILKRVREEDAANVANRDNANGVAQGAANGHDVAENQTEGRNNDAAENTPTNEVVAAANEQGGTTTAANNPENPSPKRRKGKEICKPKALSQPLAPRRSKSKKCAGVKGVTDLVTKKSKILFKGSTSEKPSVDESQPMQPMNPAQLAIYWSNLLKECDLLKKGNEQGGKHPLNDKEDKKGGKNMKKGGKK</sequence>
<evidence type="ECO:0008006" key="6">
    <source>
        <dbReference type="Google" id="ProtNLM"/>
    </source>
</evidence>
<name>A0AAN9EMS3_CROPI</name>
<dbReference type="PANTHER" id="PTHR31973">
    <property type="entry name" value="POLYPROTEIN, PUTATIVE-RELATED"/>
    <property type="match status" value="1"/>
</dbReference>
<evidence type="ECO:0000259" key="2">
    <source>
        <dbReference type="Pfam" id="PF03108"/>
    </source>
</evidence>
<dbReference type="AlphaFoldDB" id="A0AAN9EMS3"/>
<keyword evidence="5" id="KW-1185">Reference proteome</keyword>
<dbReference type="Pfam" id="PF10551">
    <property type="entry name" value="MULE"/>
    <property type="match status" value="1"/>
</dbReference>
<evidence type="ECO:0000256" key="1">
    <source>
        <dbReference type="SAM" id="MobiDB-lite"/>
    </source>
</evidence>
<dbReference type="EMBL" id="JAYWIO010000005">
    <property type="protein sequence ID" value="KAK7259984.1"/>
    <property type="molecule type" value="Genomic_DNA"/>
</dbReference>
<feature type="region of interest" description="Disordered" evidence="1">
    <location>
        <begin position="715"/>
        <end position="762"/>
    </location>
</feature>
<gene>
    <name evidence="4" type="ORF">RIF29_25648</name>
</gene>
<protein>
    <recommendedName>
        <fullName evidence="6">Transposase</fullName>
    </recommendedName>
</protein>
<feature type="region of interest" description="Disordered" evidence="1">
    <location>
        <begin position="602"/>
        <end position="634"/>
    </location>
</feature>
<feature type="compositionally biased region" description="Basic and acidic residues" evidence="1">
    <location>
        <begin position="817"/>
        <end position="836"/>
    </location>
</feature>
<dbReference type="InterPro" id="IPR004332">
    <property type="entry name" value="Transposase_MuDR"/>
</dbReference>
<feature type="compositionally biased region" description="Low complexity" evidence="1">
    <location>
        <begin position="172"/>
        <end position="185"/>
    </location>
</feature>
<feature type="region of interest" description="Disordered" evidence="1">
    <location>
        <begin position="170"/>
        <end position="242"/>
    </location>
</feature>
<reference evidence="4 5" key="1">
    <citation type="submission" date="2024-01" db="EMBL/GenBank/DDBJ databases">
        <title>The genomes of 5 underutilized Papilionoideae crops provide insights into root nodulation and disease resistanc.</title>
        <authorList>
            <person name="Yuan L."/>
        </authorList>
    </citation>
    <scope>NUCLEOTIDE SEQUENCE [LARGE SCALE GENOMIC DNA]</scope>
    <source>
        <strain evidence="4">ZHUSHIDOU_FW_LH</strain>
        <tissue evidence="4">Leaf</tissue>
    </source>
</reference>
<proteinExistence type="predicted"/>
<feature type="compositionally biased region" description="Polar residues" evidence="1">
    <location>
        <begin position="717"/>
        <end position="728"/>
    </location>
</feature>
<dbReference type="InterPro" id="IPR018289">
    <property type="entry name" value="MULE_transposase_dom"/>
</dbReference>
<feature type="compositionally biased region" description="Polar residues" evidence="1">
    <location>
        <begin position="780"/>
        <end position="795"/>
    </location>
</feature>
<comment type="caution">
    <text evidence="4">The sequence shown here is derived from an EMBL/GenBank/DDBJ whole genome shotgun (WGS) entry which is preliminary data.</text>
</comment>
<evidence type="ECO:0000259" key="3">
    <source>
        <dbReference type="Pfam" id="PF10551"/>
    </source>
</evidence>